<evidence type="ECO:0000313" key="3">
    <source>
        <dbReference type="Proteomes" id="UP001633002"/>
    </source>
</evidence>
<feature type="region of interest" description="Disordered" evidence="1">
    <location>
        <begin position="397"/>
        <end position="433"/>
    </location>
</feature>
<evidence type="ECO:0000256" key="1">
    <source>
        <dbReference type="SAM" id="MobiDB-lite"/>
    </source>
</evidence>
<feature type="compositionally biased region" description="Basic and acidic residues" evidence="1">
    <location>
        <begin position="397"/>
        <end position="407"/>
    </location>
</feature>
<dbReference type="Proteomes" id="UP001633002">
    <property type="component" value="Unassembled WGS sequence"/>
</dbReference>
<sequence>MTLQYAIIAQRGLPLVVSDFISRAKASMIDLFVTLGEYNPGGSPQAYGTTLRPCSVQQREPNSHIVTRSYRYPEPQGSVSKLSAHEALGATGLSGQRRFTDWKNPTGFSGRFGNLSRHICPPSNGVSSTFKQGHGIRAGVGIGPAESNSFKGDLTAPSSKGLLRVADKVGHHLWNMMTNTNKTLQDYMNNVTSATTEEKKGEPGNVETDWERWQKIFVEVEEREKLTSTLSLQLEGAVVKEQFREAAVLKEAISELSAKNAVSELMNELKHALVEERYYDAASLHKDGAGLLGWWVGTAESEGTVSYGHIIHISAAHGRFIAKSYNASQLTAGEGPETPLFEVFITKTGKENYSQQAFYLHHEGNVSSDTDTTDLTVDAPQRLQPNTLDIRLKQAETDHDHHDDTHDVSQGPTIDDTVRGGSNNMEKQESDESSVKLLVTVATENSIDDKDITAPMRIPVQLDQKTKDSFTLNFWEEYRPGSWRSTIAQSEAICGRPLLNVEKGSMADKLSSVKVISKVAKEMSQIARLAVTQARRSQRLTESTSFRRINTLETGSDPLSGLYVGDFGFCTSHLEVVQLRRKFGNWGGDILEFFEYVEAVKLTGDLDFPAGEVMFRAKIGEGGRLSSSGLYPEDLGVTGRFKGQVRLVEPGSQIRHTEWIDGELVLLDPKSGSRTKGSELGFAYSVHERLFLALFNRLKLQD</sequence>
<dbReference type="PANTHER" id="PTHR33917:SF3">
    <property type="entry name" value="PROTEIN EXECUTER 1, CHLOROPLASTIC"/>
    <property type="match status" value="1"/>
</dbReference>
<dbReference type="EMBL" id="JBJQOH010000001">
    <property type="protein sequence ID" value="KAL3699043.1"/>
    <property type="molecule type" value="Genomic_DNA"/>
</dbReference>
<dbReference type="Pfam" id="PF12014">
    <property type="entry name" value="Cyclin_D1_bind"/>
    <property type="match status" value="1"/>
</dbReference>
<protein>
    <submittedName>
        <fullName evidence="2">Uncharacterized protein</fullName>
    </submittedName>
</protein>
<organism evidence="2 3">
    <name type="scientific">Riccia sorocarpa</name>
    <dbReference type="NCBI Taxonomy" id="122646"/>
    <lineage>
        <taxon>Eukaryota</taxon>
        <taxon>Viridiplantae</taxon>
        <taxon>Streptophyta</taxon>
        <taxon>Embryophyta</taxon>
        <taxon>Marchantiophyta</taxon>
        <taxon>Marchantiopsida</taxon>
        <taxon>Marchantiidae</taxon>
        <taxon>Marchantiales</taxon>
        <taxon>Ricciaceae</taxon>
        <taxon>Riccia</taxon>
    </lineage>
</organism>
<proteinExistence type="predicted"/>
<comment type="caution">
    <text evidence="2">The sequence shown here is derived from an EMBL/GenBank/DDBJ whole genome shotgun (WGS) entry which is preliminary data.</text>
</comment>
<dbReference type="PANTHER" id="PTHR33917">
    <property type="entry name" value="PROTEIN EXECUTER 1, CHLOROPLASTIC"/>
    <property type="match status" value="1"/>
</dbReference>
<keyword evidence="3" id="KW-1185">Reference proteome</keyword>
<reference evidence="2 3" key="1">
    <citation type="submission" date="2024-09" db="EMBL/GenBank/DDBJ databases">
        <title>Chromosome-scale assembly of Riccia sorocarpa.</title>
        <authorList>
            <person name="Paukszto L."/>
        </authorList>
    </citation>
    <scope>NUCLEOTIDE SEQUENCE [LARGE SCALE GENOMIC DNA]</scope>
    <source>
        <strain evidence="2">LP-2024</strain>
        <tissue evidence="2">Aerial parts of the thallus</tissue>
    </source>
</reference>
<name>A0ABD3I5R1_9MARC</name>
<dbReference type="AlphaFoldDB" id="A0ABD3I5R1"/>
<evidence type="ECO:0000313" key="2">
    <source>
        <dbReference type="EMBL" id="KAL3699043.1"/>
    </source>
</evidence>
<dbReference type="InterPro" id="IPR044680">
    <property type="entry name" value="EX1/2"/>
</dbReference>
<accession>A0ABD3I5R1</accession>
<gene>
    <name evidence="2" type="ORF">R1sor_017065</name>
</gene>